<evidence type="ECO:0000256" key="1">
    <source>
        <dbReference type="SAM" id="Phobius"/>
    </source>
</evidence>
<keyword evidence="1" id="KW-0472">Membrane</keyword>
<dbReference type="RefSeq" id="WP_112118590.1">
    <property type="nucleotide sequence ID" value="NZ_CP137622.1"/>
</dbReference>
<reference evidence="2 3" key="1">
    <citation type="submission" date="2018-06" db="EMBL/GenBank/DDBJ databases">
        <authorList>
            <consortium name="Pathogen Informatics"/>
            <person name="Doyle S."/>
        </authorList>
    </citation>
    <scope>NUCLEOTIDE SEQUENCE [LARGE SCALE GENOMIC DNA]</scope>
    <source>
        <strain evidence="2 3">NCTC7582</strain>
    </source>
</reference>
<keyword evidence="1" id="KW-1133">Transmembrane helix</keyword>
<accession>A0A2X1A5N8</accession>
<protein>
    <recommendedName>
        <fullName evidence="4">3-isopropylmalate dehydrogenase</fullName>
    </recommendedName>
</protein>
<gene>
    <name evidence="2" type="ORF">NCTC7582_04748</name>
</gene>
<name>A0A2X1A5N8_9BACI</name>
<evidence type="ECO:0000313" key="2">
    <source>
        <dbReference type="EMBL" id="SPU38780.1"/>
    </source>
</evidence>
<dbReference type="AlphaFoldDB" id="A0A2X1A5N8"/>
<keyword evidence="1" id="KW-0812">Transmembrane</keyword>
<feature type="transmembrane region" description="Helical" evidence="1">
    <location>
        <begin position="68"/>
        <end position="89"/>
    </location>
</feature>
<feature type="transmembrane region" description="Helical" evidence="1">
    <location>
        <begin position="31"/>
        <end position="56"/>
    </location>
</feature>
<evidence type="ECO:0000313" key="3">
    <source>
        <dbReference type="Proteomes" id="UP000251431"/>
    </source>
</evidence>
<dbReference type="EMBL" id="UAQE01000004">
    <property type="protein sequence ID" value="SPU38780.1"/>
    <property type="molecule type" value="Genomic_DNA"/>
</dbReference>
<organism evidence="2 3">
    <name type="scientific">Lysinibacillus capsici</name>
    <dbReference type="NCBI Taxonomy" id="2115968"/>
    <lineage>
        <taxon>Bacteria</taxon>
        <taxon>Bacillati</taxon>
        <taxon>Bacillota</taxon>
        <taxon>Bacilli</taxon>
        <taxon>Bacillales</taxon>
        <taxon>Bacillaceae</taxon>
        <taxon>Lysinibacillus</taxon>
    </lineage>
</organism>
<sequence length="98" mass="10946">MEGFFFILIGFLIVTANVIGFVFYKKKKNLYNAAFIILLLAGVFGGLGSVLALIIIRDPFALFYGLNIAYYLLINSLIVFILAILVTIIKKYTSSRTI</sequence>
<evidence type="ECO:0008006" key="4">
    <source>
        <dbReference type="Google" id="ProtNLM"/>
    </source>
</evidence>
<feature type="transmembrane region" description="Helical" evidence="1">
    <location>
        <begin position="6"/>
        <end position="24"/>
    </location>
</feature>
<dbReference type="Proteomes" id="UP000251431">
    <property type="component" value="Unassembled WGS sequence"/>
</dbReference>
<proteinExistence type="predicted"/>